<dbReference type="RefSeq" id="WP_386452907.1">
    <property type="nucleotide sequence ID" value="NZ_JBHSFH010000021.1"/>
</dbReference>
<comment type="caution">
    <text evidence="2">The sequence shown here is derived from an EMBL/GenBank/DDBJ whole genome shotgun (WGS) entry which is preliminary data.</text>
</comment>
<name>A0ABV9AFS2_9ACTN</name>
<organism evidence="2 3">
    <name type="scientific">Streptomyces ovatisporus</name>
    <dbReference type="NCBI Taxonomy" id="1128682"/>
    <lineage>
        <taxon>Bacteria</taxon>
        <taxon>Bacillati</taxon>
        <taxon>Actinomycetota</taxon>
        <taxon>Actinomycetes</taxon>
        <taxon>Kitasatosporales</taxon>
        <taxon>Streptomycetaceae</taxon>
        <taxon>Streptomyces</taxon>
    </lineage>
</organism>
<dbReference type="Proteomes" id="UP001595997">
    <property type="component" value="Unassembled WGS sequence"/>
</dbReference>
<dbReference type="InterPro" id="IPR027417">
    <property type="entry name" value="P-loop_NTPase"/>
</dbReference>
<reference evidence="3" key="1">
    <citation type="journal article" date="2019" name="Int. J. Syst. Evol. Microbiol.">
        <title>The Global Catalogue of Microorganisms (GCM) 10K type strain sequencing project: providing services to taxonomists for standard genome sequencing and annotation.</title>
        <authorList>
            <consortium name="The Broad Institute Genomics Platform"/>
            <consortium name="The Broad Institute Genome Sequencing Center for Infectious Disease"/>
            <person name="Wu L."/>
            <person name="Ma J."/>
        </authorList>
    </citation>
    <scope>NUCLEOTIDE SEQUENCE [LARGE SCALE GENOMIC DNA]</scope>
    <source>
        <strain evidence="3">CGMCC 4.7357</strain>
    </source>
</reference>
<sequence length="204" mass="21712">MLRIAFANLKPGVGKTTSAVWLAYALHHRGKKVVVADSDPGASVLAWSDLAGGFPFRVVGLPVKDMHKRVDDFAEGADAVICDVPQIEDHAPIARSAMRWADELVSPVAPAGIELERMGPILDEVEALESVRADDARACVLLTRTVAGASSTGSARRTLARLGHDVLTATIPRREVFAQSFGSHPPAPGSAYDELATELLRRAA</sequence>
<dbReference type="EMBL" id="JBHSFH010000021">
    <property type="protein sequence ID" value="MFC4497880.1"/>
    <property type="molecule type" value="Genomic_DNA"/>
</dbReference>
<dbReference type="CDD" id="cd02042">
    <property type="entry name" value="ParAB_family"/>
    <property type="match status" value="1"/>
</dbReference>
<feature type="domain" description="CobQ/CobB/MinD/ParA nucleotide binding" evidence="1">
    <location>
        <begin position="4"/>
        <end position="181"/>
    </location>
</feature>
<evidence type="ECO:0000313" key="3">
    <source>
        <dbReference type="Proteomes" id="UP001595997"/>
    </source>
</evidence>
<dbReference type="PIRSF" id="PIRSF009320">
    <property type="entry name" value="Nuc_binding_HP_1000"/>
    <property type="match status" value="1"/>
</dbReference>
<protein>
    <submittedName>
        <fullName evidence="2">AAA family ATPase</fullName>
    </submittedName>
</protein>
<dbReference type="PANTHER" id="PTHR13696:SF99">
    <property type="entry name" value="COBYRINIC ACID AC-DIAMIDE SYNTHASE"/>
    <property type="match status" value="1"/>
</dbReference>
<evidence type="ECO:0000259" key="1">
    <source>
        <dbReference type="Pfam" id="PF01656"/>
    </source>
</evidence>
<dbReference type="Gene3D" id="3.40.50.300">
    <property type="entry name" value="P-loop containing nucleotide triphosphate hydrolases"/>
    <property type="match status" value="1"/>
</dbReference>
<dbReference type="SUPFAM" id="SSF52540">
    <property type="entry name" value="P-loop containing nucleoside triphosphate hydrolases"/>
    <property type="match status" value="1"/>
</dbReference>
<dbReference type="InterPro" id="IPR050678">
    <property type="entry name" value="DNA_Partitioning_ATPase"/>
</dbReference>
<gene>
    <name evidence="2" type="ORF">ACFPA8_27490</name>
</gene>
<evidence type="ECO:0000313" key="2">
    <source>
        <dbReference type="EMBL" id="MFC4497880.1"/>
    </source>
</evidence>
<dbReference type="PANTHER" id="PTHR13696">
    <property type="entry name" value="P-LOOP CONTAINING NUCLEOSIDE TRIPHOSPHATE HYDROLASE"/>
    <property type="match status" value="1"/>
</dbReference>
<keyword evidence="3" id="KW-1185">Reference proteome</keyword>
<accession>A0ABV9AFS2</accession>
<dbReference type="Pfam" id="PF01656">
    <property type="entry name" value="CbiA"/>
    <property type="match status" value="1"/>
</dbReference>
<dbReference type="InterPro" id="IPR002586">
    <property type="entry name" value="CobQ/CobB/MinD/ParA_Nub-bd_dom"/>
</dbReference>
<proteinExistence type="predicted"/>